<evidence type="ECO:0000313" key="2">
    <source>
        <dbReference type="Proteomes" id="UP001249851"/>
    </source>
</evidence>
<sequence>MAQSTSRFRLPKTASEEEICCLRAVPKSTKYKNKWSAKILEEWQRERTVKVPVLDVTGIFKDYDVAKVQSLADVSLINEYAD</sequence>
<reference evidence="1" key="2">
    <citation type="journal article" date="2023" name="Science">
        <title>Genomic signatures of disease resistance in endangered staghorn corals.</title>
        <authorList>
            <person name="Vollmer S.V."/>
            <person name="Selwyn J.D."/>
            <person name="Despard B.A."/>
            <person name="Roesel C.L."/>
        </authorList>
    </citation>
    <scope>NUCLEOTIDE SEQUENCE</scope>
    <source>
        <strain evidence="1">K2</strain>
    </source>
</reference>
<organism evidence="1 2">
    <name type="scientific">Acropora cervicornis</name>
    <name type="common">Staghorn coral</name>
    <dbReference type="NCBI Taxonomy" id="6130"/>
    <lineage>
        <taxon>Eukaryota</taxon>
        <taxon>Metazoa</taxon>
        <taxon>Cnidaria</taxon>
        <taxon>Anthozoa</taxon>
        <taxon>Hexacorallia</taxon>
        <taxon>Scleractinia</taxon>
        <taxon>Astrocoeniina</taxon>
        <taxon>Acroporidae</taxon>
        <taxon>Acropora</taxon>
    </lineage>
</organism>
<dbReference type="AlphaFoldDB" id="A0AAD9PV56"/>
<name>A0AAD9PV56_ACRCE</name>
<comment type="caution">
    <text evidence="1">The sequence shown here is derived from an EMBL/GenBank/DDBJ whole genome shotgun (WGS) entry which is preliminary data.</text>
</comment>
<dbReference type="Proteomes" id="UP001249851">
    <property type="component" value="Unassembled WGS sequence"/>
</dbReference>
<gene>
    <name evidence="1" type="ORF">P5673_030342</name>
</gene>
<keyword evidence="2" id="KW-1185">Reference proteome</keyword>
<evidence type="ECO:0000313" key="1">
    <source>
        <dbReference type="EMBL" id="KAK2549235.1"/>
    </source>
</evidence>
<dbReference type="EMBL" id="JARQWQ010000129">
    <property type="protein sequence ID" value="KAK2549235.1"/>
    <property type="molecule type" value="Genomic_DNA"/>
</dbReference>
<proteinExistence type="predicted"/>
<protein>
    <submittedName>
        <fullName evidence="1">Uncharacterized protein</fullName>
    </submittedName>
</protein>
<reference evidence="1" key="1">
    <citation type="journal article" date="2023" name="G3 (Bethesda)">
        <title>Whole genome assembly and annotation of the endangered Caribbean coral Acropora cervicornis.</title>
        <authorList>
            <person name="Selwyn J.D."/>
            <person name="Vollmer S.V."/>
        </authorList>
    </citation>
    <scope>NUCLEOTIDE SEQUENCE</scope>
    <source>
        <strain evidence="1">K2</strain>
    </source>
</reference>
<accession>A0AAD9PV56</accession>